<organism evidence="2 3">
    <name type="scientific">Erwinia aphidicola</name>
    <dbReference type="NCBI Taxonomy" id="68334"/>
    <lineage>
        <taxon>Bacteria</taxon>
        <taxon>Pseudomonadati</taxon>
        <taxon>Pseudomonadota</taxon>
        <taxon>Gammaproteobacteria</taxon>
        <taxon>Enterobacterales</taxon>
        <taxon>Erwiniaceae</taxon>
        <taxon>Erwinia</taxon>
    </lineage>
</organism>
<dbReference type="InterPro" id="IPR044016">
    <property type="entry name" value="Big_13"/>
</dbReference>
<feature type="non-terminal residue" evidence="2">
    <location>
        <position position="91"/>
    </location>
</feature>
<dbReference type="Pfam" id="PF19077">
    <property type="entry name" value="Big_13"/>
    <property type="match status" value="1"/>
</dbReference>
<dbReference type="NCBIfam" id="NF033510">
    <property type="entry name" value="Ca_tandemer"/>
    <property type="match status" value="2"/>
</dbReference>
<dbReference type="InterPro" id="IPR013783">
    <property type="entry name" value="Ig-like_fold"/>
</dbReference>
<gene>
    <name evidence="2" type="ORF">V8N49_24735</name>
</gene>
<reference evidence="2 3" key="1">
    <citation type="submission" date="2024-02" db="EMBL/GenBank/DDBJ databases">
        <title>First report Erwinia aphidicola in onion in Chile.</title>
        <authorList>
            <person name="Valenzuela M."/>
            <person name="Pena M."/>
            <person name="Dutta B."/>
        </authorList>
    </citation>
    <scope>NUCLEOTIDE SEQUENCE [LARGE SCALE GENOMIC DNA]</scope>
    <source>
        <strain evidence="2 3">QCJ3A</strain>
    </source>
</reference>
<dbReference type="EMBL" id="JBANEI010000097">
    <property type="protein sequence ID" value="MEI2684796.1"/>
    <property type="molecule type" value="Genomic_DNA"/>
</dbReference>
<dbReference type="RefSeq" id="WP_336204761.1">
    <property type="nucleotide sequence ID" value="NZ_JBANEI010000097.1"/>
</dbReference>
<evidence type="ECO:0000259" key="1">
    <source>
        <dbReference type="Pfam" id="PF19077"/>
    </source>
</evidence>
<evidence type="ECO:0000313" key="3">
    <source>
        <dbReference type="Proteomes" id="UP001306592"/>
    </source>
</evidence>
<feature type="domain" description="Bacterial Ig-like" evidence="1">
    <location>
        <begin position="3"/>
        <end position="52"/>
    </location>
</feature>
<evidence type="ECO:0000313" key="2">
    <source>
        <dbReference type="EMBL" id="MEI2684796.1"/>
    </source>
</evidence>
<comment type="caution">
    <text evidence="2">The sequence shown here is derived from an EMBL/GenBank/DDBJ whole genome shotgun (WGS) entry which is preliminary data.</text>
</comment>
<accession>A0ABU8DMQ5</accession>
<name>A0ABU8DMQ5_ERWAP</name>
<proteinExistence type="predicted"/>
<keyword evidence="3" id="KW-1185">Reference proteome</keyword>
<sequence length="91" mass="8595">FTAAVDASGNWSVGVPAAVVSGLADGSHTITATVADAAGNPGTASHVVIVDTAAPVLTISTVAADDVINAMEKGEALTVSGTSSGADGSTV</sequence>
<dbReference type="Gene3D" id="2.60.40.10">
    <property type="entry name" value="Immunoglobulins"/>
    <property type="match status" value="2"/>
</dbReference>
<protein>
    <submittedName>
        <fullName evidence="2">Ig-like domain-containing protein</fullName>
    </submittedName>
</protein>
<dbReference type="Proteomes" id="UP001306592">
    <property type="component" value="Unassembled WGS sequence"/>
</dbReference>
<feature type="non-terminal residue" evidence="2">
    <location>
        <position position="1"/>
    </location>
</feature>